<evidence type="ECO:0000313" key="2">
    <source>
        <dbReference type="Proteomes" id="UP000000763"/>
    </source>
</evidence>
<proteinExistence type="predicted"/>
<gene>
    <name evidence="1" type="primary">OJ1785_A05.25</name>
</gene>
<dbReference type="EMBL" id="AC133333">
    <property type="protein sequence ID" value="AAS07197.1"/>
    <property type="molecule type" value="Genomic_DNA"/>
</dbReference>
<name>Q75IB7_ORYSJ</name>
<organism evidence="1 2">
    <name type="scientific">Oryza sativa subsp. japonica</name>
    <name type="common">Rice</name>
    <dbReference type="NCBI Taxonomy" id="39947"/>
    <lineage>
        <taxon>Eukaryota</taxon>
        <taxon>Viridiplantae</taxon>
        <taxon>Streptophyta</taxon>
        <taxon>Embryophyta</taxon>
        <taxon>Tracheophyta</taxon>
        <taxon>Spermatophyta</taxon>
        <taxon>Magnoliopsida</taxon>
        <taxon>Liliopsida</taxon>
        <taxon>Poales</taxon>
        <taxon>Poaceae</taxon>
        <taxon>BOP clade</taxon>
        <taxon>Oryzoideae</taxon>
        <taxon>Oryzeae</taxon>
        <taxon>Oryzinae</taxon>
        <taxon>Oryza</taxon>
        <taxon>Oryza sativa</taxon>
    </lineage>
</organism>
<dbReference type="Proteomes" id="UP000000763">
    <property type="component" value="Chromosome 3"/>
</dbReference>
<evidence type="ECO:0000313" key="1">
    <source>
        <dbReference type="EMBL" id="AAS07197.1"/>
    </source>
</evidence>
<reference evidence="2" key="2">
    <citation type="journal article" date="2008" name="Nucleic Acids Res.">
        <title>The rice annotation project database (RAP-DB): 2008 update.</title>
        <authorList>
            <consortium name="The rice annotation project (RAP)"/>
        </authorList>
    </citation>
    <scope>GENOME REANNOTATION</scope>
    <source>
        <strain evidence="2">cv. Nipponbare</strain>
    </source>
</reference>
<dbReference type="AlphaFoldDB" id="Q75IB7"/>
<reference evidence="2" key="1">
    <citation type="journal article" date="2005" name="Nature">
        <title>The map-based sequence of the rice genome.</title>
        <authorList>
            <consortium name="International rice genome sequencing project (IRGSP)"/>
            <person name="Matsumoto T."/>
            <person name="Wu J."/>
            <person name="Kanamori H."/>
            <person name="Katayose Y."/>
            <person name="Fujisawa M."/>
            <person name="Namiki N."/>
            <person name="Mizuno H."/>
            <person name="Yamamoto K."/>
            <person name="Antonio B.A."/>
            <person name="Baba T."/>
            <person name="Sakata K."/>
            <person name="Nagamura Y."/>
            <person name="Aoki H."/>
            <person name="Arikawa K."/>
            <person name="Arita K."/>
            <person name="Bito T."/>
            <person name="Chiden Y."/>
            <person name="Fujitsuka N."/>
            <person name="Fukunaka R."/>
            <person name="Hamada M."/>
            <person name="Harada C."/>
            <person name="Hayashi A."/>
            <person name="Hijishita S."/>
            <person name="Honda M."/>
            <person name="Hosokawa S."/>
            <person name="Ichikawa Y."/>
            <person name="Idonuma A."/>
            <person name="Iijima M."/>
            <person name="Ikeda M."/>
            <person name="Ikeno M."/>
            <person name="Ito K."/>
            <person name="Ito S."/>
            <person name="Ito T."/>
            <person name="Ito Y."/>
            <person name="Ito Y."/>
            <person name="Iwabuchi A."/>
            <person name="Kamiya K."/>
            <person name="Karasawa W."/>
            <person name="Kurita K."/>
            <person name="Katagiri S."/>
            <person name="Kikuta A."/>
            <person name="Kobayashi H."/>
            <person name="Kobayashi N."/>
            <person name="Machita K."/>
            <person name="Maehara T."/>
            <person name="Masukawa M."/>
            <person name="Mizubayashi T."/>
            <person name="Mukai Y."/>
            <person name="Nagasaki H."/>
            <person name="Nagata Y."/>
            <person name="Naito S."/>
            <person name="Nakashima M."/>
            <person name="Nakama Y."/>
            <person name="Nakamichi Y."/>
            <person name="Nakamura M."/>
            <person name="Meguro A."/>
            <person name="Negishi M."/>
            <person name="Ohta I."/>
            <person name="Ohta T."/>
            <person name="Okamoto M."/>
            <person name="Ono N."/>
            <person name="Saji S."/>
            <person name="Sakaguchi M."/>
            <person name="Sakai K."/>
            <person name="Shibata M."/>
            <person name="Shimokawa T."/>
            <person name="Song J."/>
            <person name="Takazaki Y."/>
            <person name="Terasawa K."/>
            <person name="Tsugane M."/>
            <person name="Tsuji K."/>
            <person name="Ueda S."/>
            <person name="Waki K."/>
            <person name="Yamagata H."/>
            <person name="Yamamoto M."/>
            <person name="Yamamoto S."/>
            <person name="Yamane H."/>
            <person name="Yoshiki S."/>
            <person name="Yoshihara R."/>
            <person name="Yukawa K."/>
            <person name="Zhong H."/>
            <person name="Yano M."/>
            <person name="Yuan Q."/>
            <person name="Ouyang S."/>
            <person name="Liu J."/>
            <person name="Jones K.M."/>
            <person name="Gansberger K."/>
            <person name="Moffat K."/>
            <person name="Hill J."/>
            <person name="Bera J."/>
            <person name="Fadrosh D."/>
            <person name="Jin S."/>
            <person name="Johri S."/>
            <person name="Kim M."/>
            <person name="Overton L."/>
            <person name="Reardon M."/>
            <person name="Tsitrin T."/>
            <person name="Vuong H."/>
            <person name="Weaver B."/>
            <person name="Ciecko A."/>
            <person name="Tallon L."/>
            <person name="Jackson J."/>
            <person name="Pai G."/>
            <person name="Aken S.V."/>
            <person name="Utterback T."/>
            <person name="Reidmuller S."/>
            <person name="Feldblyum T."/>
            <person name="Hsiao J."/>
            <person name="Zismann V."/>
            <person name="Iobst S."/>
            <person name="de Vazeille A.R."/>
            <person name="Buell C.R."/>
            <person name="Ying K."/>
            <person name="Li Y."/>
            <person name="Lu T."/>
            <person name="Huang Y."/>
            <person name="Zhao Q."/>
            <person name="Feng Q."/>
            <person name="Zhang L."/>
            <person name="Zhu J."/>
            <person name="Weng Q."/>
            <person name="Mu J."/>
            <person name="Lu Y."/>
            <person name="Fan D."/>
            <person name="Liu Y."/>
            <person name="Guan J."/>
            <person name="Zhang Y."/>
            <person name="Yu S."/>
            <person name="Liu X."/>
            <person name="Zhang Y."/>
            <person name="Hong G."/>
            <person name="Han B."/>
            <person name="Choisne N."/>
            <person name="Demange N."/>
            <person name="Orjeda G."/>
            <person name="Samain S."/>
            <person name="Cattolico L."/>
            <person name="Pelletier E."/>
            <person name="Couloux A."/>
            <person name="Segurens B."/>
            <person name="Wincker P."/>
            <person name="D'Hont A."/>
            <person name="Scarpelli C."/>
            <person name="Weissenbach J."/>
            <person name="Salanoubat M."/>
            <person name="Quetier F."/>
            <person name="Yu Y."/>
            <person name="Kim H.R."/>
            <person name="Rambo T."/>
            <person name="Currie J."/>
            <person name="Collura K."/>
            <person name="Luo M."/>
            <person name="Yang T."/>
            <person name="Ammiraju J.S.S."/>
            <person name="Engler F."/>
            <person name="Soderlund C."/>
            <person name="Wing R.A."/>
            <person name="Palmer L.E."/>
            <person name="de la Bastide M."/>
            <person name="Spiegel L."/>
            <person name="Nascimento L."/>
            <person name="Zutavern T."/>
            <person name="O'Shaughnessy A."/>
            <person name="Dike S."/>
            <person name="Dedhia N."/>
            <person name="Preston R."/>
            <person name="Balija V."/>
            <person name="McCombie W.R."/>
            <person name="Chow T."/>
            <person name="Chen H."/>
            <person name="Chung M."/>
            <person name="Chen C."/>
            <person name="Shaw J."/>
            <person name="Wu H."/>
            <person name="Hsiao K."/>
            <person name="Chao Y."/>
            <person name="Chu M."/>
            <person name="Cheng C."/>
            <person name="Hour A."/>
            <person name="Lee P."/>
            <person name="Lin S."/>
            <person name="Lin Y."/>
            <person name="Liou J."/>
            <person name="Liu S."/>
            <person name="Hsing Y."/>
            <person name="Raghuvanshi S."/>
            <person name="Mohanty A."/>
            <person name="Bharti A.K."/>
            <person name="Gaur A."/>
            <person name="Gupta V."/>
            <person name="Kumar D."/>
            <person name="Ravi V."/>
            <person name="Vij S."/>
            <person name="Kapur A."/>
            <person name="Khurana P."/>
            <person name="Khurana P."/>
            <person name="Khurana J.P."/>
            <person name="Tyagi A.K."/>
            <person name="Gaikwad K."/>
            <person name="Singh A."/>
            <person name="Dalal V."/>
            <person name="Srivastava S."/>
            <person name="Dixit A."/>
            <person name="Pal A.K."/>
            <person name="Ghazi I.A."/>
            <person name="Yadav M."/>
            <person name="Pandit A."/>
            <person name="Bhargava A."/>
            <person name="Sureshbabu K."/>
            <person name="Batra K."/>
            <person name="Sharma T.R."/>
            <person name="Mohapatra T."/>
            <person name="Singh N.K."/>
            <person name="Messing J."/>
            <person name="Nelson A.B."/>
            <person name="Fuks G."/>
            <person name="Kavchok S."/>
            <person name="Keizer G."/>
            <person name="Linton E."/>
            <person name="Llaca V."/>
            <person name="Song R."/>
            <person name="Tanyolac B."/>
            <person name="Young S."/>
            <person name="Ho-Il K."/>
            <person name="Hahn J.H."/>
            <person name="Sangsakoo G."/>
            <person name="Vanavichit A."/>
            <person name="de Mattos Luiz.A.T."/>
            <person name="Zimmer P.D."/>
            <person name="Malone G."/>
            <person name="Dellagostin O."/>
            <person name="de Oliveira A.C."/>
            <person name="Bevan M."/>
            <person name="Bancroft I."/>
            <person name="Minx P."/>
            <person name="Cordum H."/>
            <person name="Wilson R."/>
            <person name="Cheng Z."/>
            <person name="Jin W."/>
            <person name="Jiang J."/>
            <person name="Leong S.A."/>
            <person name="Iwama H."/>
            <person name="Gojobori T."/>
            <person name="Itoh T."/>
            <person name="Niimura Y."/>
            <person name="Fujii Y."/>
            <person name="Habara T."/>
            <person name="Sakai H."/>
            <person name="Sato Y."/>
            <person name="Wilson G."/>
            <person name="Kumar K."/>
            <person name="McCouch S."/>
            <person name="Juretic N."/>
            <person name="Hoen D."/>
            <person name="Wright S."/>
            <person name="Bruskiewich R."/>
            <person name="Bureau T."/>
            <person name="Miyao A."/>
            <person name="Hirochika H."/>
            <person name="Nishikawa T."/>
            <person name="Kadowaki K."/>
            <person name="Sugiura M."/>
            <person name="Burr B."/>
            <person name="Sasaki T."/>
        </authorList>
    </citation>
    <scope>NUCLEOTIDE SEQUENCE [LARGE SCALE GENOMIC DNA]</scope>
    <source>
        <strain evidence="2">cv. Nipponbare</strain>
    </source>
</reference>
<sequence length="110" mass="11841">MSMSKSMSFAGTRMMAAAARRAFHSQPPSGPLTDIAEESQVISSLYEVAKAKNLSRVPRQLDPSTRVHIALDIEHKISMIRIGGWAGAKRLVILGGCQASCLVLFVLSDA</sequence>
<protein>
    <submittedName>
        <fullName evidence="1">Uncharacterized protein</fullName>
    </submittedName>
</protein>
<accession>Q75IB7</accession>